<protein>
    <recommendedName>
        <fullName evidence="6">Protein ST7 homolog</fullName>
    </recommendedName>
</protein>
<dbReference type="Pfam" id="PF04184">
    <property type="entry name" value="ST7"/>
    <property type="match status" value="1"/>
</dbReference>
<name>A0A8J4WDH9_9TREM</name>
<evidence type="ECO:0000313" key="8">
    <source>
        <dbReference type="EMBL" id="KAF5395769.1"/>
    </source>
</evidence>
<evidence type="ECO:0000256" key="4">
    <source>
        <dbReference type="ARBA" id="ARBA00022989"/>
    </source>
</evidence>
<evidence type="ECO:0000256" key="2">
    <source>
        <dbReference type="ARBA" id="ARBA00009751"/>
    </source>
</evidence>
<comment type="similarity">
    <text evidence="2">Belongs to the ST7 family.</text>
</comment>
<gene>
    <name evidence="8" type="ORF">PHET_11417</name>
</gene>
<comment type="subcellular location">
    <subcellularLocation>
        <location evidence="1">Membrane</location>
        <topology evidence="1">Multi-pass membrane protein</topology>
    </subcellularLocation>
</comment>
<feature type="transmembrane region" description="Helical" evidence="7">
    <location>
        <begin position="61"/>
        <end position="84"/>
    </location>
</feature>
<evidence type="ECO:0000256" key="1">
    <source>
        <dbReference type="ARBA" id="ARBA00004141"/>
    </source>
</evidence>
<dbReference type="PANTHER" id="PTHR12745:SF6">
    <property type="entry name" value="PROTEIN ST7 HOMOLOG"/>
    <property type="match status" value="1"/>
</dbReference>
<dbReference type="OrthoDB" id="5914722at2759"/>
<keyword evidence="3 7" id="KW-0812">Transmembrane</keyword>
<dbReference type="EMBL" id="LUCH01010498">
    <property type="protein sequence ID" value="KAF5395769.1"/>
    <property type="molecule type" value="Genomic_DNA"/>
</dbReference>
<evidence type="ECO:0000256" key="5">
    <source>
        <dbReference type="ARBA" id="ARBA00023136"/>
    </source>
</evidence>
<evidence type="ECO:0000313" key="9">
    <source>
        <dbReference type="Proteomes" id="UP000748531"/>
    </source>
</evidence>
<proteinExistence type="inferred from homology"/>
<keyword evidence="4 7" id="KW-1133">Transmembrane helix</keyword>
<evidence type="ECO:0000256" key="3">
    <source>
        <dbReference type="ARBA" id="ARBA00022692"/>
    </source>
</evidence>
<dbReference type="GO" id="GO:0016020">
    <property type="term" value="C:membrane"/>
    <property type="evidence" value="ECO:0007669"/>
    <property type="project" value="UniProtKB-SubCell"/>
</dbReference>
<keyword evidence="5 7" id="KW-0472">Membrane</keyword>
<organism evidence="8 9">
    <name type="scientific">Paragonimus heterotremus</name>
    <dbReference type="NCBI Taxonomy" id="100268"/>
    <lineage>
        <taxon>Eukaryota</taxon>
        <taxon>Metazoa</taxon>
        <taxon>Spiralia</taxon>
        <taxon>Lophotrochozoa</taxon>
        <taxon>Platyhelminthes</taxon>
        <taxon>Trematoda</taxon>
        <taxon>Digenea</taxon>
        <taxon>Plagiorchiida</taxon>
        <taxon>Troglotremata</taxon>
        <taxon>Troglotrematidae</taxon>
        <taxon>Paragonimus</taxon>
    </lineage>
</organism>
<keyword evidence="9" id="KW-1185">Reference proteome</keyword>
<feature type="transmembrane region" description="Helical" evidence="7">
    <location>
        <begin position="16"/>
        <end position="38"/>
    </location>
</feature>
<dbReference type="PANTHER" id="PTHR12745">
    <property type="entry name" value="SUPPRESSION OF TUMORIGENICITY 7"/>
    <property type="match status" value="1"/>
</dbReference>
<reference evidence="8" key="1">
    <citation type="submission" date="2019-05" db="EMBL/GenBank/DDBJ databases">
        <title>Annotation for the trematode Paragonimus heterotremus.</title>
        <authorList>
            <person name="Choi Y.-J."/>
        </authorList>
    </citation>
    <scope>NUCLEOTIDE SEQUENCE</scope>
    <source>
        <strain evidence="8">LC</strain>
    </source>
</reference>
<evidence type="ECO:0000256" key="7">
    <source>
        <dbReference type="SAM" id="Phobius"/>
    </source>
</evidence>
<dbReference type="InterPro" id="IPR007311">
    <property type="entry name" value="ST7"/>
</dbReference>
<sequence length="294" mass="33725">MSACYRSADTVADSCYWSSGCFLSALFFIVALLIYLAYRPLQIVEKFIHVTMFLNTLSPKFYVALTGTSSLISGLILIFEWWYFRKYGKSFIEQISLNHIYPLITGADEDNDCDSVDSNSPLTTTQECKVWRNPYSLFRGAEYERFHRATGLDPLTYYDMNLSAQDHQNFFTCEADAGRAEYEIMQLAWRERNPEERIKKTNEALAKNPECATAMILLAEEECSQIVDVCCYVVHSRCTGFVIFFLLVKTSSESSLSEQLLNKLHTAFEYLPFQYVVTTSECSDHFLLGVYPIT</sequence>
<dbReference type="AlphaFoldDB" id="A0A8J4WDH9"/>
<dbReference type="Proteomes" id="UP000748531">
    <property type="component" value="Unassembled WGS sequence"/>
</dbReference>
<evidence type="ECO:0000256" key="6">
    <source>
        <dbReference type="ARBA" id="ARBA00040270"/>
    </source>
</evidence>
<accession>A0A8J4WDH9</accession>
<comment type="caution">
    <text evidence="8">The sequence shown here is derived from an EMBL/GenBank/DDBJ whole genome shotgun (WGS) entry which is preliminary data.</text>
</comment>